<evidence type="ECO:0000259" key="1">
    <source>
        <dbReference type="Pfam" id="PF16113"/>
    </source>
</evidence>
<proteinExistence type="predicted"/>
<dbReference type="Proteomes" id="UP000238479">
    <property type="component" value="Chromosome 1"/>
</dbReference>
<dbReference type="Gramene" id="PRQ57156">
    <property type="protein sequence ID" value="PRQ57156"/>
    <property type="gene ID" value="RchiOBHm_Chr1g0345211"/>
</dbReference>
<organism evidence="2 3">
    <name type="scientific">Rosa chinensis</name>
    <name type="common">China rose</name>
    <dbReference type="NCBI Taxonomy" id="74649"/>
    <lineage>
        <taxon>Eukaryota</taxon>
        <taxon>Viridiplantae</taxon>
        <taxon>Streptophyta</taxon>
        <taxon>Embryophyta</taxon>
        <taxon>Tracheophyta</taxon>
        <taxon>Spermatophyta</taxon>
        <taxon>Magnoliopsida</taxon>
        <taxon>eudicotyledons</taxon>
        <taxon>Gunneridae</taxon>
        <taxon>Pentapetalae</taxon>
        <taxon>rosids</taxon>
        <taxon>fabids</taxon>
        <taxon>Rosales</taxon>
        <taxon>Rosaceae</taxon>
        <taxon>Rosoideae</taxon>
        <taxon>Rosoideae incertae sedis</taxon>
        <taxon>Rosa</taxon>
    </lineage>
</organism>
<dbReference type="AlphaFoldDB" id="A0A2P6SEP3"/>
<dbReference type="EC" id="3.1.2.4" evidence="2"/>
<name>A0A2P6SEP3_ROSCH</name>
<keyword evidence="2" id="KW-0378">Hydrolase</keyword>
<dbReference type="SUPFAM" id="SSF52096">
    <property type="entry name" value="ClpP/crotonase"/>
    <property type="match status" value="1"/>
</dbReference>
<dbReference type="EMBL" id="PDCK01000039">
    <property type="protein sequence ID" value="PRQ57156.1"/>
    <property type="molecule type" value="Genomic_DNA"/>
</dbReference>
<feature type="domain" description="Enoyl-CoA hydratase/isomerase" evidence="1">
    <location>
        <begin position="8"/>
        <end position="45"/>
    </location>
</feature>
<dbReference type="InterPro" id="IPR045004">
    <property type="entry name" value="ECH_dom"/>
</dbReference>
<gene>
    <name evidence="2" type="ORF">RchiOBHm_Chr1g0345211</name>
</gene>
<reference evidence="2 3" key="1">
    <citation type="journal article" date="2018" name="Nat. Genet.">
        <title>The Rosa genome provides new insights in the design of modern roses.</title>
        <authorList>
            <person name="Bendahmane M."/>
        </authorList>
    </citation>
    <scope>NUCLEOTIDE SEQUENCE [LARGE SCALE GENOMIC DNA]</scope>
    <source>
        <strain evidence="3">cv. Old Blush</strain>
    </source>
</reference>
<dbReference type="Pfam" id="PF16113">
    <property type="entry name" value="ECH_2"/>
    <property type="match status" value="1"/>
</dbReference>
<protein>
    <submittedName>
        <fullName evidence="2">Putative 3-hydroxyisobutyryl-CoA hydrolase</fullName>
        <ecNumber evidence="2">3.1.2.4</ecNumber>
    </submittedName>
</protein>
<accession>A0A2P6SEP3</accession>
<keyword evidence="3" id="KW-1185">Reference proteome</keyword>
<sequence length="52" mass="5761">MAHHLYNGDWRFVAKTSEDAYKLLYLIATYNKPQVSVLNGISLGGSAISRSC</sequence>
<evidence type="ECO:0000313" key="2">
    <source>
        <dbReference type="EMBL" id="PRQ57156.1"/>
    </source>
</evidence>
<comment type="caution">
    <text evidence="2">The sequence shown here is derived from an EMBL/GenBank/DDBJ whole genome shotgun (WGS) entry which is preliminary data.</text>
</comment>
<evidence type="ECO:0000313" key="3">
    <source>
        <dbReference type="Proteomes" id="UP000238479"/>
    </source>
</evidence>
<dbReference type="GO" id="GO:0003860">
    <property type="term" value="F:3-hydroxyisobutyryl-CoA hydrolase activity"/>
    <property type="evidence" value="ECO:0007669"/>
    <property type="project" value="UniProtKB-EC"/>
</dbReference>
<dbReference type="InterPro" id="IPR029045">
    <property type="entry name" value="ClpP/crotonase-like_dom_sf"/>
</dbReference>